<reference evidence="9 10" key="1">
    <citation type="submission" date="2019-02" db="EMBL/GenBank/DDBJ databases">
        <title>Deep-cultivation of Planctomycetes and their phenomic and genomic characterization uncovers novel biology.</title>
        <authorList>
            <person name="Wiegand S."/>
            <person name="Jogler M."/>
            <person name="Boedeker C."/>
            <person name="Pinto D."/>
            <person name="Vollmers J."/>
            <person name="Rivas-Marin E."/>
            <person name="Kohn T."/>
            <person name="Peeters S.H."/>
            <person name="Heuer A."/>
            <person name="Rast P."/>
            <person name="Oberbeckmann S."/>
            <person name="Bunk B."/>
            <person name="Jeske O."/>
            <person name="Meyerdierks A."/>
            <person name="Storesund J.E."/>
            <person name="Kallscheuer N."/>
            <person name="Luecker S."/>
            <person name="Lage O.M."/>
            <person name="Pohl T."/>
            <person name="Merkel B.J."/>
            <person name="Hornburger P."/>
            <person name="Mueller R.-W."/>
            <person name="Bruemmer F."/>
            <person name="Labrenz M."/>
            <person name="Spormann A.M."/>
            <person name="Op den Camp H."/>
            <person name="Overmann J."/>
            <person name="Amann R."/>
            <person name="Jetten M.S.M."/>
            <person name="Mascher T."/>
            <person name="Medema M.H."/>
            <person name="Devos D.P."/>
            <person name="Kaster A.-K."/>
            <person name="Ovreas L."/>
            <person name="Rohde M."/>
            <person name="Galperin M.Y."/>
            <person name="Jogler C."/>
        </authorList>
    </citation>
    <scope>NUCLEOTIDE SEQUENCE [LARGE SCALE GENOMIC DNA]</scope>
    <source>
        <strain evidence="9 10">SV_7m_r</strain>
    </source>
</reference>
<name>A0A517SPI0_9BACT</name>
<dbReference type="InterPro" id="IPR038770">
    <property type="entry name" value="Na+/solute_symporter_sf"/>
</dbReference>
<feature type="region of interest" description="Disordered" evidence="5">
    <location>
        <begin position="558"/>
        <end position="584"/>
    </location>
</feature>
<dbReference type="SUPFAM" id="SSF54631">
    <property type="entry name" value="CBS-domain pair"/>
    <property type="match status" value="1"/>
</dbReference>
<dbReference type="Gene3D" id="3.10.580.10">
    <property type="entry name" value="CBS-domain"/>
    <property type="match status" value="1"/>
</dbReference>
<comment type="subcellular location">
    <subcellularLocation>
        <location evidence="1">Membrane</location>
        <topology evidence="1">Multi-pass membrane protein</topology>
    </subcellularLocation>
</comment>
<evidence type="ECO:0000313" key="9">
    <source>
        <dbReference type="EMBL" id="QDT58034.1"/>
    </source>
</evidence>
<evidence type="ECO:0000256" key="1">
    <source>
        <dbReference type="ARBA" id="ARBA00004141"/>
    </source>
</evidence>
<dbReference type="InterPro" id="IPR006153">
    <property type="entry name" value="Cation/H_exchanger_TM"/>
</dbReference>
<dbReference type="Gene3D" id="1.20.1530.20">
    <property type="match status" value="1"/>
</dbReference>
<dbReference type="PANTHER" id="PTHR43021:SF2">
    <property type="entry name" value="CATION_H+ EXCHANGER DOMAIN-CONTAINING PROTEIN"/>
    <property type="match status" value="1"/>
</dbReference>
<feature type="domain" description="CBS" evidence="7">
    <location>
        <begin position="511"/>
        <end position="555"/>
    </location>
</feature>
<keyword evidence="4 6" id="KW-0472">Membrane</keyword>
<feature type="transmembrane region" description="Helical" evidence="6">
    <location>
        <begin position="331"/>
        <end position="349"/>
    </location>
</feature>
<feature type="transmembrane region" description="Helical" evidence="6">
    <location>
        <begin position="192"/>
        <end position="212"/>
    </location>
</feature>
<dbReference type="GO" id="GO:1902600">
    <property type="term" value="P:proton transmembrane transport"/>
    <property type="evidence" value="ECO:0007669"/>
    <property type="project" value="InterPro"/>
</dbReference>
<feature type="transmembrane region" description="Helical" evidence="6">
    <location>
        <begin position="361"/>
        <end position="380"/>
    </location>
</feature>
<sequence>MGDFHIHITSTLGLLLAASLAAGVLADLVHLPKVTAYLLVGLLVGPSALNLVEAEHVDLFEPLLQLAMALVLFNLGCEFTFSKVRRIARHCLPISIAEIGFTTGAVALCLMIFGASLPKSILLGCLAVATAPATTILVLKEFRSEGPVTESTGFLVALNNFACIVMFEIALFVTTASQDISAFSALQNFGQLMLDIAGSIFLGIAGGLVISYGCGFLAMKRWLVLLVAAVTFLHGVDESFDIPYMLTFLMMGVTVANTSDYKQKIVDELDHLSGLMAVLFFVVHGTHLDAQAFLAVGLLGGIYIAARMGGKWLGVYVAAKMTRQPKELRRWGGSCLFSQAGAAIGLSTIAAHRMPELGGEIQTIILGSVVVFEIIGPLFIRKALLETGEIPLAQAIHHTNRTPMEQLNALIDRFRTGLDSESNQATPTFETNVQVKDLLRKAKGIHQGADFDEVISHIEHSHDNTYPVVDDQLQVVGIIRYQLLSNVLFDHSANKLVRAEDLASAADALLYLDAPASRAVELFNEVSDDCIPVITREEPNELCGVVRRSDVMHALITQNRKQKKGNKGKGNEPTVAAMDPPSGD</sequence>
<gene>
    <name evidence="9" type="ORF">SV7mr_05230</name>
</gene>
<dbReference type="AlphaFoldDB" id="A0A517SPI0"/>
<evidence type="ECO:0000259" key="8">
    <source>
        <dbReference type="Pfam" id="PF00999"/>
    </source>
</evidence>
<dbReference type="GO" id="GO:0016020">
    <property type="term" value="C:membrane"/>
    <property type="evidence" value="ECO:0007669"/>
    <property type="project" value="UniProtKB-SubCell"/>
</dbReference>
<feature type="transmembrane region" description="Helical" evidence="6">
    <location>
        <begin position="151"/>
        <end position="172"/>
    </location>
</feature>
<evidence type="ECO:0000256" key="6">
    <source>
        <dbReference type="SAM" id="Phobius"/>
    </source>
</evidence>
<evidence type="ECO:0000256" key="2">
    <source>
        <dbReference type="ARBA" id="ARBA00022692"/>
    </source>
</evidence>
<evidence type="ECO:0000256" key="5">
    <source>
        <dbReference type="SAM" id="MobiDB-lite"/>
    </source>
</evidence>
<dbReference type="Proteomes" id="UP000315003">
    <property type="component" value="Chromosome"/>
</dbReference>
<dbReference type="PANTHER" id="PTHR43021">
    <property type="entry name" value="NA(+)/H(+) ANTIPORTER-RELATED"/>
    <property type="match status" value="1"/>
</dbReference>
<dbReference type="Pfam" id="PF00999">
    <property type="entry name" value="Na_H_Exchanger"/>
    <property type="match status" value="1"/>
</dbReference>
<keyword evidence="2 6" id="KW-0812">Transmembrane</keyword>
<dbReference type="OrthoDB" id="9793589at2"/>
<keyword evidence="3 6" id="KW-1133">Transmembrane helix</keyword>
<feature type="transmembrane region" description="Helical" evidence="6">
    <location>
        <begin position="121"/>
        <end position="139"/>
    </location>
</feature>
<accession>A0A517SPI0</accession>
<protein>
    <submittedName>
        <fullName evidence="9">Potassium/proton antiporter</fullName>
    </submittedName>
</protein>
<evidence type="ECO:0000313" key="10">
    <source>
        <dbReference type="Proteomes" id="UP000315003"/>
    </source>
</evidence>
<dbReference type="RefSeq" id="WP_145268907.1">
    <property type="nucleotide sequence ID" value="NZ_CP036272.1"/>
</dbReference>
<dbReference type="GO" id="GO:0015297">
    <property type="term" value="F:antiporter activity"/>
    <property type="evidence" value="ECO:0007669"/>
    <property type="project" value="InterPro"/>
</dbReference>
<dbReference type="InterPro" id="IPR000644">
    <property type="entry name" value="CBS_dom"/>
</dbReference>
<proteinExistence type="predicted"/>
<feature type="transmembrane region" description="Helical" evidence="6">
    <location>
        <begin position="93"/>
        <end position="115"/>
    </location>
</feature>
<evidence type="ECO:0000256" key="4">
    <source>
        <dbReference type="ARBA" id="ARBA00023136"/>
    </source>
</evidence>
<evidence type="ECO:0000256" key="3">
    <source>
        <dbReference type="ARBA" id="ARBA00022989"/>
    </source>
</evidence>
<keyword evidence="10" id="KW-1185">Reference proteome</keyword>
<organism evidence="9 10">
    <name type="scientific">Stieleria bergensis</name>
    <dbReference type="NCBI Taxonomy" id="2528025"/>
    <lineage>
        <taxon>Bacteria</taxon>
        <taxon>Pseudomonadati</taxon>
        <taxon>Planctomycetota</taxon>
        <taxon>Planctomycetia</taxon>
        <taxon>Pirellulales</taxon>
        <taxon>Pirellulaceae</taxon>
        <taxon>Stieleria</taxon>
    </lineage>
</organism>
<evidence type="ECO:0000259" key="7">
    <source>
        <dbReference type="Pfam" id="PF00571"/>
    </source>
</evidence>
<feature type="domain" description="Cation/H+ exchanger transmembrane" evidence="8">
    <location>
        <begin position="17"/>
        <end position="378"/>
    </location>
</feature>
<feature type="transmembrane region" description="Helical" evidence="6">
    <location>
        <begin position="294"/>
        <end position="319"/>
    </location>
</feature>
<dbReference type="EMBL" id="CP036272">
    <property type="protein sequence ID" value="QDT58034.1"/>
    <property type="molecule type" value="Genomic_DNA"/>
</dbReference>
<dbReference type="InterPro" id="IPR046342">
    <property type="entry name" value="CBS_dom_sf"/>
</dbReference>
<dbReference type="Pfam" id="PF00571">
    <property type="entry name" value="CBS"/>
    <property type="match status" value="1"/>
</dbReference>
<feature type="transmembrane region" description="Helical" evidence="6">
    <location>
        <begin position="219"/>
        <end position="236"/>
    </location>
</feature>
<feature type="transmembrane region" description="Helical" evidence="6">
    <location>
        <begin position="63"/>
        <end position="81"/>
    </location>
</feature>